<evidence type="ECO:0000256" key="3">
    <source>
        <dbReference type="ARBA" id="ARBA00023002"/>
    </source>
</evidence>
<dbReference type="UniPathway" id="UPA00148"/>
<evidence type="ECO:0000256" key="2">
    <source>
        <dbReference type="ARBA" id="ARBA00022573"/>
    </source>
</evidence>
<dbReference type="Pfam" id="PF02571">
    <property type="entry name" value="CbiJ"/>
    <property type="match status" value="1"/>
</dbReference>
<dbReference type="PANTHER" id="PTHR36925">
    <property type="entry name" value="COBALT-PRECORRIN-6A REDUCTASE"/>
    <property type="match status" value="1"/>
</dbReference>
<dbReference type="EMBL" id="PISD01000016">
    <property type="protein sequence ID" value="PKG29317.1"/>
    <property type="molecule type" value="Genomic_DNA"/>
</dbReference>
<proteinExistence type="predicted"/>
<keyword evidence="5" id="KW-1185">Reference proteome</keyword>
<dbReference type="InterPro" id="IPR003723">
    <property type="entry name" value="Precorrin-6x_reduct"/>
</dbReference>
<evidence type="ECO:0000256" key="1">
    <source>
        <dbReference type="ARBA" id="ARBA00004953"/>
    </source>
</evidence>
<accession>A0A2N0ZIH2</accession>
<dbReference type="AlphaFoldDB" id="A0A2N0ZIH2"/>
<reference evidence="4 5" key="1">
    <citation type="journal article" date="2010" name="Int. J. Syst. Evol. Microbiol.">
        <title>Bacillus horneckiae sp. nov., isolated from a spacecraft-assembly clean room.</title>
        <authorList>
            <person name="Vaishampayan P."/>
            <person name="Probst A."/>
            <person name="Krishnamurthi S."/>
            <person name="Ghosh S."/>
            <person name="Osman S."/>
            <person name="McDowall A."/>
            <person name="Ruckmani A."/>
            <person name="Mayilraj S."/>
            <person name="Venkateswaran K."/>
        </authorList>
    </citation>
    <scope>NUCLEOTIDE SEQUENCE [LARGE SCALE GENOMIC DNA]</scope>
    <source>
        <strain evidence="5">1PO1SC</strain>
    </source>
</reference>
<dbReference type="GO" id="GO:0016994">
    <property type="term" value="F:precorrin-6A reductase activity"/>
    <property type="evidence" value="ECO:0007669"/>
    <property type="project" value="InterPro"/>
</dbReference>
<comment type="pathway">
    <text evidence="1">Cofactor biosynthesis; adenosylcobalamin biosynthesis.</text>
</comment>
<protein>
    <submittedName>
        <fullName evidence="4">Precorrin-6A reductase</fullName>
    </submittedName>
</protein>
<keyword evidence="3" id="KW-0560">Oxidoreductase</keyword>
<sequence length="258" mass="28606">MIFFLAGTSDARALAIHLQNHGYSLLATVVTESAAESLRANDISCQVGRLSLDEMIALINRHKMTIVIDASHPYADEASKTAMAAAKACAIPYIRYERPKERFSSPLITEVDSYEEAAKLAHTHQGTIMLTTGSKTLELFAKYLLRDEIRLLCRILPNVENMEKCNQLGIKQKNIIAIQGPFSESLNKSLCEQYEVTLMITKESGKAGAVDEKMTAALQLGIPVILIKRPALLYQNFCTSFEEVTHLLGGFIYGKHEL</sequence>
<keyword evidence="2" id="KW-0169">Cobalamin biosynthesis</keyword>
<gene>
    <name evidence="4" type="primary">cobK</name>
    <name evidence="4" type="ORF">CWS20_08565</name>
</gene>
<evidence type="ECO:0000313" key="5">
    <source>
        <dbReference type="Proteomes" id="UP000233343"/>
    </source>
</evidence>
<dbReference type="GO" id="GO:0009236">
    <property type="term" value="P:cobalamin biosynthetic process"/>
    <property type="evidence" value="ECO:0007669"/>
    <property type="project" value="UniProtKB-UniPathway"/>
</dbReference>
<dbReference type="PANTHER" id="PTHR36925:SF1">
    <property type="entry name" value="COBALT-PRECORRIN-6A REDUCTASE"/>
    <property type="match status" value="1"/>
</dbReference>
<dbReference type="RefSeq" id="WP_066198211.1">
    <property type="nucleotide sequence ID" value="NZ_CP194732.1"/>
</dbReference>
<dbReference type="NCBIfam" id="TIGR00715">
    <property type="entry name" value="precor6x_red"/>
    <property type="match status" value="1"/>
</dbReference>
<evidence type="ECO:0000313" key="4">
    <source>
        <dbReference type="EMBL" id="PKG29317.1"/>
    </source>
</evidence>
<dbReference type="Proteomes" id="UP000233343">
    <property type="component" value="Unassembled WGS sequence"/>
</dbReference>
<name>A0A2N0ZIH2_9BACI</name>
<dbReference type="PROSITE" id="PS51014">
    <property type="entry name" value="COBK_CBIJ"/>
    <property type="match status" value="1"/>
</dbReference>
<comment type="caution">
    <text evidence="4">The sequence shown here is derived from an EMBL/GenBank/DDBJ whole genome shotgun (WGS) entry which is preliminary data.</text>
</comment>
<organism evidence="4 5">
    <name type="scientific">Cytobacillus horneckiae</name>
    <dbReference type="NCBI Taxonomy" id="549687"/>
    <lineage>
        <taxon>Bacteria</taxon>
        <taxon>Bacillati</taxon>
        <taxon>Bacillota</taxon>
        <taxon>Bacilli</taxon>
        <taxon>Bacillales</taxon>
        <taxon>Bacillaceae</taxon>
        <taxon>Cytobacillus</taxon>
    </lineage>
</organism>